<name>A0ABR3WAG5_9PEZI</name>
<dbReference type="PANTHER" id="PTHR13593">
    <property type="match status" value="1"/>
</dbReference>
<dbReference type="EMBL" id="JAZHXJ010000569">
    <property type="protein sequence ID" value="KAL1857063.1"/>
    <property type="molecule type" value="Genomic_DNA"/>
</dbReference>
<evidence type="ECO:0000256" key="1">
    <source>
        <dbReference type="SAM" id="SignalP"/>
    </source>
</evidence>
<accession>A0ABR3WAG5</accession>
<protein>
    <recommendedName>
        <fullName evidence="4">PLC-like phosphodiesterase</fullName>
    </recommendedName>
</protein>
<gene>
    <name evidence="2" type="ORF">VTK73DRAFT_8142</name>
</gene>
<dbReference type="Proteomes" id="UP001586593">
    <property type="component" value="Unassembled WGS sequence"/>
</dbReference>
<evidence type="ECO:0000313" key="3">
    <source>
        <dbReference type="Proteomes" id="UP001586593"/>
    </source>
</evidence>
<feature type="signal peptide" evidence="1">
    <location>
        <begin position="1"/>
        <end position="16"/>
    </location>
</feature>
<evidence type="ECO:0000313" key="2">
    <source>
        <dbReference type="EMBL" id="KAL1857063.1"/>
    </source>
</evidence>
<organism evidence="2 3">
    <name type="scientific">Phialemonium thermophilum</name>
    <dbReference type="NCBI Taxonomy" id="223376"/>
    <lineage>
        <taxon>Eukaryota</taxon>
        <taxon>Fungi</taxon>
        <taxon>Dikarya</taxon>
        <taxon>Ascomycota</taxon>
        <taxon>Pezizomycotina</taxon>
        <taxon>Sordariomycetes</taxon>
        <taxon>Sordariomycetidae</taxon>
        <taxon>Cephalothecales</taxon>
        <taxon>Cephalothecaceae</taxon>
        <taxon>Phialemonium</taxon>
    </lineage>
</organism>
<dbReference type="InterPro" id="IPR017946">
    <property type="entry name" value="PLC-like_Pdiesterase_TIM-brl"/>
</dbReference>
<keyword evidence="1" id="KW-0732">Signal</keyword>
<dbReference type="InterPro" id="IPR051057">
    <property type="entry name" value="PI-PLC_domain"/>
</dbReference>
<dbReference type="PANTHER" id="PTHR13593:SF80">
    <property type="entry name" value="PLC-LIKE PHOSPHODIESTERASE"/>
    <property type="match status" value="1"/>
</dbReference>
<feature type="chain" id="PRO_5045440671" description="PLC-like phosphodiesterase" evidence="1">
    <location>
        <begin position="17"/>
        <end position="482"/>
    </location>
</feature>
<proteinExistence type="predicted"/>
<evidence type="ECO:0008006" key="4">
    <source>
        <dbReference type="Google" id="ProtNLM"/>
    </source>
</evidence>
<reference evidence="2 3" key="1">
    <citation type="journal article" date="2024" name="Commun. Biol.">
        <title>Comparative genomic analysis of thermophilic fungi reveals convergent evolutionary adaptations and gene losses.</title>
        <authorList>
            <person name="Steindorff A.S."/>
            <person name="Aguilar-Pontes M.V."/>
            <person name="Robinson A.J."/>
            <person name="Andreopoulos B."/>
            <person name="LaButti K."/>
            <person name="Kuo A."/>
            <person name="Mondo S."/>
            <person name="Riley R."/>
            <person name="Otillar R."/>
            <person name="Haridas S."/>
            <person name="Lipzen A."/>
            <person name="Grimwood J."/>
            <person name="Schmutz J."/>
            <person name="Clum A."/>
            <person name="Reid I.D."/>
            <person name="Moisan M.C."/>
            <person name="Butler G."/>
            <person name="Nguyen T.T.M."/>
            <person name="Dewar K."/>
            <person name="Conant G."/>
            <person name="Drula E."/>
            <person name="Henrissat B."/>
            <person name="Hansel C."/>
            <person name="Singer S."/>
            <person name="Hutchinson M.I."/>
            <person name="de Vries R.P."/>
            <person name="Natvig D.O."/>
            <person name="Powell A.J."/>
            <person name="Tsang A."/>
            <person name="Grigoriev I.V."/>
        </authorList>
    </citation>
    <scope>NUCLEOTIDE SEQUENCE [LARGE SCALE GENOMIC DNA]</scope>
    <source>
        <strain evidence="2 3">ATCC 24622</strain>
    </source>
</reference>
<dbReference type="SUPFAM" id="SSF51695">
    <property type="entry name" value="PLC-like phosphodiesterases"/>
    <property type="match status" value="1"/>
</dbReference>
<comment type="caution">
    <text evidence="2">The sequence shown here is derived from an EMBL/GenBank/DDBJ whole genome shotgun (WGS) entry which is preliminary data.</text>
</comment>
<keyword evidence="3" id="KW-1185">Reference proteome</keyword>
<dbReference type="Pfam" id="PF26146">
    <property type="entry name" value="PI-PLC_X"/>
    <property type="match status" value="1"/>
</dbReference>
<dbReference type="Gene3D" id="3.20.20.190">
    <property type="entry name" value="Phosphatidylinositol (PI) phosphodiesterase"/>
    <property type="match status" value="1"/>
</dbReference>
<sequence length="482" mass="52007">MSHWQQPLWNWWFVSAQRRVRQIGTALLVGAPIFNKLSASSRSCSSIFIFVFLKQVYPTVGRTFCSTIFVLLSFLFYLQCPHLPPPIPDKRVSLIRNPQPSSVYNHLRMLPLPPLGSLLSAVLVLSAPVQGLSPGLANRNDGNAVGHVARAATACNGSPLLCDRAYSNITHMGAHDSAFLRDESTGNSIAGDQFFNATRALTAGLRLLQAQVHHVNGTLRLCHTSCSLLDAGPLDSWLSAIKFWMDQNPNEVVTLLLVNSDDVEAPAFGQAFETSGIKDYGYTPTSSNGTSSSWPTLQEMISANTRLVTFIASISSWASYPYLLDEFTYVFETPFEVTSLAGFNCTVDRPKTLSSAASAIESGRLPLLNHFAYTTLTSSILVPDAGDIDTTNSPSTTTTGALGRHADTCTQQWGTKPVFVLVDFWDRGPAMDTADRLNGIEAEARSSSSSGSDSGSAGSRLYAVPGALTMAISVLLVGGWII</sequence>